<evidence type="ECO:0000313" key="2">
    <source>
        <dbReference type="EMBL" id="KKL76314.1"/>
    </source>
</evidence>
<evidence type="ECO:0000259" key="1">
    <source>
        <dbReference type="Pfam" id="PF13392"/>
    </source>
</evidence>
<gene>
    <name evidence="2" type="ORF">LCGC14_2046170</name>
</gene>
<reference evidence="2" key="1">
    <citation type="journal article" date="2015" name="Nature">
        <title>Complex archaea that bridge the gap between prokaryotes and eukaryotes.</title>
        <authorList>
            <person name="Spang A."/>
            <person name="Saw J.H."/>
            <person name="Jorgensen S.L."/>
            <person name="Zaremba-Niedzwiedzka K."/>
            <person name="Martijn J."/>
            <person name="Lind A.E."/>
            <person name="van Eijk R."/>
            <person name="Schleper C."/>
            <person name="Guy L."/>
            <person name="Ettema T.J."/>
        </authorList>
    </citation>
    <scope>NUCLEOTIDE SEQUENCE</scope>
</reference>
<dbReference type="Pfam" id="PF13392">
    <property type="entry name" value="HNH_3"/>
    <property type="match status" value="1"/>
</dbReference>
<dbReference type="Gene3D" id="3.90.75.10">
    <property type="entry name" value="Homing Intron 3 (I-ppo) Encoded Endonuclease, Chain A"/>
    <property type="match status" value="1"/>
</dbReference>
<protein>
    <recommendedName>
        <fullName evidence="1">HNH nuclease domain-containing protein</fullName>
    </recommendedName>
</protein>
<proteinExistence type="predicted"/>
<comment type="caution">
    <text evidence="2">The sequence shown here is derived from an EMBL/GenBank/DDBJ whole genome shotgun (WGS) entry which is preliminary data.</text>
</comment>
<dbReference type="InterPro" id="IPR044925">
    <property type="entry name" value="His-Me_finger_sf"/>
</dbReference>
<sequence>MPSGIYPRKSPEERFRKSYIVDADTGCWMWVGTIGSYGYGHFYVNKKLLRAHRYSWELHNGPIPEGMLTCHHCDNPPCVNPEHLFIGTQMENIHDAMRKGRMRDYTDEGCLVTGCNEKHEAKGYCSKHYKRVRKWGNPDISFPARSKGKKLYKPNNEILENSINVMEMSTEVEGWKMLGYGDDDNYVCDLRMEE</sequence>
<feature type="domain" description="HNH nuclease" evidence="1">
    <location>
        <begin position="51"/>
        <end position="92"/>
    </location>
</feature>
<dbReference type="InterPro" id="IPR044930">
    <property type="entry name" value="Homing_endonuclease_His-Me"/>
</dbReference>
<accession>A0A0F9EQL4</accession>
<dbReference type="EMBL" id="LAZR01024086">
    <property type="protein sequence ID" value="KKL76314.1"/>
    <property type="molecule type" value="Genomic_DNA"/>
</dbReference>
<name>A0A0F9EQL4_9ZZZZ</name>
<dbReference type="InterPro" id="IPR003615">
    <property type="entry name" value="HNH_nuc"/>
</dbReference>
<dbReference type="SUPFAM" id="SSF54060">
    <property type="entry name" value="His-Me finger endonucleases"/>
    <property type="match status" value="1"/>
</dbReference>
<dbReference type="GO" id="GO:0004519">
    <property type="term" value="F:endonuclease activity"/>
    <property type="evidence" value="ECO:0007669"/>
    <property type="project" value="InterPro"/>
</dbReference>
<dbReference type="AlphaFoldDB" id="A0A0F9EQL4"/>
<organism evidence="2">
    <name type="scientific">marine sediment metagenome</name>
    <dbReference type="NCBI Taxonomy" id="412755"/>
    <lineage>
        <taxon>unclassified sequences</taxon>
        <taxon>metagenomes</taxon>
        <taxon>ecological metagenomes</taxon>
    </lineage>
</organism>